<dbReference type="InterPro" id="IPR009003">
    <property type="entry name" value="Peptidase_S1_PA"/>
</dbReference>
<feature type="signal peptide" evidence="1">
    <location>
        <begin position="1"/>
        <end position="19"/>
    </location>
</feature>
<organism evidence="3 4">
    <name type="scientific">Drosophila hydei</name>
    <name type="common">Fruit fly</name>
    <dbReference type="NCBI Taxonomy" id="7224"/>
    <lineage>
        <taxon>Eukaryota</taxon>
        <taxon>Metazoa</taxon>
        <taxon>Ecdysozoa</taxon>
        <taxon>Arthropoda</taxon>
        <taxon>Hexapoda</taxon>
        <taxon>Insecta</taxon>
        <taxon>Pterygota</taxon>
        <taxon>Neoptera</taxon>
        <taxon>Endopterygota</taxon>
        <taxon>Diptera</taxon>
        <taxon>Brachycera</taxon>
        <taxon>Muscomorpha</taxon>
        <taxon>Ephydroidea</taxon>
        <taxon>Drosophilidae</taxon>
        <taxon>Drosophila</taxon>
    </lineage>
</organism>
<dbReference type="AlphaFoldDB" id="A0A6J1M387"/>
<evidence type="ECO:0000313" key="3">
    <source>
        <dbReference type="Proteomes" id="UP000504633"/>
    </source>
</evidence>
<keyword evidence="3" id="KW-1185">Reference proteome</keyword>
<dbReference type="PROSITE" id="PS50240">
    <property type="entry name" value="TRYPSIN_DOM"/>
    <property type="match status" value="1"/>
</dbReference>
<dbReference type="Pfam" id="PF00089">
    <property type="entry name" value="Trypsin"/>
    <property type="match status" value="1"/>
</dbReference>
<keyword evidence="1" id="KW-0732">Signal</keyword>
<gene>
    <name evidence="4" type="primary">LOC111600670</name>
</gene>
<evidence type="ECO:0000259" key="2">
    <source>
        <dbReference type="PROSITE" id="PS50240"/>
    </source>
</evidence>
<reference evidence="4" key="1">
    <citation type="submission" date="2025-08" db="UniProtKB">
        <authorList>
            <consortium name="RefSeq"/>
        </authorList>
    </citation>
    <scope>IDENTIFICATION</scope>
    <source>
        <strain evidence="4">15085-1641.00</strain>
        <tissue evidence="4">Whole body</tissue>
    </source>
</reference>
<dbReference type="OMA" id="GFCQSKV"/>
<dbReference type="InterPro" id="IPR001254">
    <property type="entry name" value="Trypsin_dom"/>
</dbReference>
<dbReference type="Proteomes" id="UP000504633">
    <property type="component" value="Unplaced"/>
</dbReference>
<dbReference type="Gene3D" id="2.40.10.10">
    <property type="entry name" value="Trypsin-like serine proteases"/>
    <property type="match status" value="1"/>
</dbReference>
<feature type="chain" id="PRO_5026954280" evidence="1">
    <location>
        <begin position="20"/>
        <end position="293"/>
    </location>
</feature>
<dbReference type="InterPro" id="IPR051333">
    <property type="entry name" value="CLIP_Serine_Protease"/>
</dbReference>
<dbReference type="SUPFAM" id="SSF50494">
    <property type="entry name" value="Trypsin-like serine proteases"/>
    <property type="match status" value="1"/>
</dbReference>
<protein>
    <submittedName>
        <fullName evidence="4">CLIP domain-containing serine protease 2</fullName>
    </submittedName>
</protein>
<sequence length="293" mass="32681">MQLEYGLICVLLAIRVVQSDSLQDSKCGYLNEAQLIIQHDFAIPTEHQWLALITYIIGEKSKLPSSGCVGALISKRNVLAPAHCFLLYDGQASAYSVLLGVWNRSTSLDDVSCDRNGFCVLPAQNIPLDEIAIHPEYDPLTLKHSLAVLTLRRDAQLTPNVIPICMPPPSKLNDTLVGQLFVAAGMPIKDPFKHKTWVHTLSRPHCQREYGSLVTSSAIICGYQETNNIYEQGAPLVGIHVNKDTPRNFYLVGLQIDTKEHNDAERDVVASFLDVRPYLNFINRNADFLIVRD</sequence>
<dbReference type="RefSeq" id="XP_023172686.2">
    <property type="nucleotide sequence ID" value="XM_023316918.2"/>
</dbReference>
<dbReference type="OrthoDB" id="7820396at2759"/>
<dbReference type="GO" id="GO:0004252">
    <property type="term" value="F:serine-type endopeptidase activity"/>
    <property type="evidence" value="ECO:0007669"/>
    <property type="project" value="InterPro"/>
</dbReference>
<dbReference type="GeneID" id="111600670"/>
<evidence type="ECO:0000313" key="4">
    <source>
        <dbReference type="RefSeq" id="XP_023172686.2"/>
    </source>
</evidence>
<dbReference type="KEGG" id="dhe:111600670"/>
<accession>A0A6J1M387</accession>
<dbReference type="PANTHER" id="PTHR24260">
    <property type="match status" value="1"/>
</dbReference>
<dbReference type="GO" id="GO:0006508">
    <property type="term" value="P:proteolysis"/>
    <property type="evidence" value="ECO:0007669"/>
    <property type="project" value="UniProtKB-KW"/>
</dbReference>
<name>A0A6J1M387_DROHY</name>
<feature type="domain" description="Peptidase S1" evidence="2">
    <location>
        <begin position="36"/>
        <end position="287"/>
    </location>
</feature>
<dbReference type="SMART" id="SM00020">
    <property type="entry name" value="Tryp_SPc"/>
    <property type="match status" value="1"/>
</dbReference>
<keyword evidence="4" id="KW-0645">Protease</keyword>
<proteinExistence type="predicted"/>
<dbReference type="InterPro" id="IPR043504">
    <property type="entry name" value="Peptidase_S1_PA_chymotrypsin"/>
</dbReference>
<dbReference type="PANTHER" id="PTHR24260:SF145">
    <property type="entry name" value="FI17609P1-RELATED"/>
    <property type="match status" value="1"/>
</dbReference>
<evidence type="ECO:0000256" key="1">
    <source>
        <dbReference type="SAM" id="SignalP"/>
    </source>
</evidence>
<keyword evidence="4" id="KW-0378">Hydrolase</keyword>